<sequence>MGNGKPDDGSDFDVFLRTQHKRIFKGCLGVLPRRCSDDQSRSGRLTDMWRAATDNLCGCQSEITILQQFHHENDLIVEEWESFQFRFGFVAEYGVQIPLSDASLYSPPEGKFGIPIALFKAGICLPTTNFFNLIIREYGFSVREMTLISMNKIVGFELLCRALGRLPTILAFKYFFNASTQLETRTLSRRPGVLTLVHDKKSKKNWHEKFLWVNYNLVVLSYPRTKMYVDRAPTLFGTDKELVDALEKISINGKDWHDNFLAAEVMSAAWRAQGKIPEIFVEKEGVEEFISLEKAFQGLFDGKL</sequence>
<dbReference type="PANTHER" id="PTHR31099">
    <property type="entry name" value="OS06G0165300 PROTEIN"/>
    <property type="match status" value="1"/>
</dbReference>
<name>A0AA35Z3R2_LACSI</name>
<dbReference type="AlphaFoldDB" id="A0AA35Z3R2"/>
<evidence type="ECO:0000313" key="1">
    <source>
        <dbReference type="EMBL" id="CAI9285315.1"/>
    </source>
</evidence>
<organism evidence="1 2">
    <name type="scientific">Lactuca saligna</name>
    <name type="common">Willowleaf lettuce</name>
    <dbReference type="NCBI Taxonomy" id="75948"/>
    <lineage>
        <taxon>Eukaryota</taxon>
        <taxon>Viridiplantae</taxon>
        <taxon>Streptophyta</taxon>
        <taxon>Embryophyta</taxon>
        <taxon>Tracheophyta</taxon>
        <taxon>Spermatophyta</taxon>
        <taxon>Magnoliopsida</taxon>
        <taxon>eudicotyledons</taxon>
        <taxon>Gunneridae</taxon>
        <taxon>Pentapetalae</taxon>
        <taxon>asterids</taxon>
        <taxon>campanulids</taxon>
        <taxon>Asterales</taxon>
        <taxon>Asteraceae</taxon>
        <taxon>Cichorioideae</taxon>
        <taxon>Cichorieae</taxon>
        <taxon>Lactucinae</taxon>
        <taxon>Lactuca</taxon>
    </lineage>
</organism>
<dbReference type="EMBL" id="OX465081">
    <property type="protein sequence ID" value="CAI9285315.1"/>
    <property type="molecule type" value="Genomic_DNA"/>
</dbReference>
<dbReference type="PANTHER" id="PTHR31099:SF42">
    <property type="entry name" value="AMINOTRANSFERASE-LIKE PLANT MOBILE DOMAIN-CONTAINING PROTEIN"/>
    <property type="match status" value="1"/>
</dbReference>
<accession>A0AA35Z3R2</accession>
<evidence type="ECO:0000313" key="2">
    <source>
        <dbReference type="Proteomes" id="UP001177003"/>
    </source>
</evidence>
<keyword evidence="2" id="KW-1185">Reference proteome</keyword>
<dbReference type="Proteomes" id="UP001177003">
    <property type="component" value="Chromosome 5"/>
</dbReference>
<protein>
    <submittedName>
        <fullName evidence="1">Uncharacterized protein</fullName>
    </submittedName>
</protein>
<proteinExistence type="predicted"/>
<reference evidence="1" key="1">
    <citation type="submission" date="2023-04" db="EMBL/GenBank/DDBJ databases">
        <authorList>
            <person name="Vijverberg K."/>
            <person name="Xiong W."/>
            <person name="Schranz E."/>
        </authorList>
    </citation>
    <scope>NUCLEOTIDE SEQUENCE</scope>
</reference>
<gene>
    <name evidence="1" type="ORF">LSALG_LOCUS24790</name>
</gene>